<dbReference type="Gene3D" id="2.40.30.10">
    <property type="entry name" value="Translation factors"/>
    <property type="match status" value="1"/>
</dbReference>
<evidence type="ECO:0000313" key="10">
    <source>
        <dbReference type="Proteomes" id="UP000187209"/>
    </source>
</evidence>
<dbReference type="InterPro" id="IPR031950">
    <property type="entry name" value="EFTUD2_N"/>
</dbReference>
<name>A0A1R2B1T5_9CILI</name>
<dbReference type="InterPro" id="IPR005517">
    <property type="entry name" value="Transl_elong_EFG/EF2_IV"/>
</dbReference>
<dbReference type="InterPro" id="IPR044121">
    <property type="entry name" value="Snu114_GTP-bd"/>
</dbReference>
<dbReference type="OrthoDB" id="364892at2759"/>
<dbReference type="PROSITE" id="PS51722">
    <property type="entry name" value="G_TR_2"/>
    <property type="match status" value="1"/>
</dbReference>
<accession>A0A1R2B1T5</accession>
<dbReference type="InterPro" id="IPR020568">
    <property type="entry name" value="Ribosomal_Su5_D2-typ_SF"/>
</dbReference>
<evidence type="ECO:0000256" key="2">
    <source>
        <dbReference type="ARBA" id="ARBA00022664"/>
    </source>
</evidence>
<dbReference type="GO" id="GO:0071007">
    <property type="term" value="C:U2-type catalytic step 2 spliceosome"/>
    <property type="evidence" value="ECO:0007669"/>
    <property type="project" value="TreeGrafter"/>
</dbReference>
<dbReference type="Gene3D" id="3.30.70.240">
    <property type="match status" value="1"/>
</dbReference>
<reference evidence="9 10" key="1">
    <citation type="submission" date="2016-11" db="EMBL/GenBank/DDBJ databases">
        <title>The macronuclear genome of Stentor coeruleus: a giant cell with tiny introns.</title>
        <authorList>
            <person name="Slabodnick M."/>
            <person name="Ruby J.G."/>
            <person name="Reiff S.B."/>
            <person name="Swart E.C."/>
            <person name="Gosai S."/>
            <person name="Prabakaran S."/>
            <person name="Witkowska E."/>
            <person name="Larue G.E."/>
            <person name="Fisher S."/>
            <person name="Freeman R.M."/>
            <person name="Gunawardena J."/>
            <person name="Chu W."/>
            <person name="Stover N.A."/>
            <person name="Gregory B.D."/>
            <person name="Nowacki M."/>
            <person name="Derisi J."/>
            <person name="Roy S.W."/>
            <person name="Marshall W.F."/>
            <person name="Sood P."/>
        </authorList>
    </citation>
    <scope>NUCLEOTIDE SEQUENCE [LARGE SCALE GENOMIC DNA]</scope>
    <source>
        <strain evidence="9">WM001</strain>
    </source>
</reference>
<dbReference type="PRINTS" id="PR00315">
    <property type="entry name" value="ELONGATNFCT"/>
</dbReference>
<dbReference type="Gene3D" id="3.40.50.300">
    <property type="entry name" value="P-loop containing nucleotide triphosphate hydrolases"/>
    <property type="match status" value="1"/>
</dbReference>
<dbReference type="Proteomes" id="UP000187209">
    <property type="component" value="Unassembled WGS sequence"/>
</dbReference>
<protein>
    <recommendedName>
        <fullName evidence="8">Tr-type G domain-containing protein</fullName>
    </recommendedName>
</protein>
<dbReference type="GO" id="GO:0030623">
    <property type="term" value="F:U5 snRNA binding"/>
    <property type="evidence" value="ECO:0007669"/>
    <property type="project" value="TreeGrafter"/>
</dbReference>
<dbReference type="GO" id="GO:0000398">
    <property type="term" value="P:mRNA splicing, via spliceosome"/>
    <property type="evidence" value="ECO:0007669"/>
    <property type="project" value="TreeGrafter"/>
</dbReference>
<dbReference type="SUPFAM" id="SSF52540">
    <property type="entry name" value="P-loop containing nucleoside triphosphate hydrolases"/>
    <property type="match status" value="1"/>
</dbReference>
<dbReference type="FunFam" id="3.30.70.240:FF:000004">
    <property type="entry name" value="116 kDa U5 small nuclear ribonucleoprotein"/>
    <property type="match status" value="1"/>
</dbReference>
<dbReference type="InterPro" id="IPR005225">
    <property type="entry name" value="Small_GTP-bd"/>
</dbReference>
<dbReference type="SMART" id="SM00838">
    <property type="entry name" value="EFG_C"/>
    <property type="match status" value="1"/>
</dbReference>
<proteinExistence type="predicted"/>
<dbReference type="GO" id="GO:0003924">
    <property type="term" value="F:GTPase activity"/>
    <property type="evidence" value="ECO:0007669"/>
    <property type="project" value="InterPro"/>
</dbReference>
<evidence type="ECO:0000256" key="4">
    <source>
        <dbReference type="ARBA" id="ARBA00023134"/>
    </source>
</evidence>
<keyword evidence="10" id="KW-1185">Reference proteome</keyword>
<evidence type="ECO:0000256" key="5">
    <source>
        <dbReference type="ARBA" id="ARBA00023187"/>
    </source>
</evidence>
<dbReference type="CDD" id="cd04090">
    <property type="entry name" value="EF2_II_snRNP"/>
    <property type="match status" value="1"/>
</dbReference>
<dbReference type="GO" id="GO:0005525">
    <property type="term" value="F:GTP binding"/>
    <property type="evidence" value="ECO:0007669"/>
    <property type="project" value="UniProtKB-KW"/>
</dbReference>
<keyword evidence="6" id="KW-0539">Nucleus</keyword>
<evidence type="ECO:0000313" key="9">
    <source>
        <dbReference type="EMBL" id="OMJ70706.1"/>
    </source>
</evidence>
<dbReference type="AlphaFoldDB" id="A0A1R2B1T5"/>
<dbReference type="InterPro" id="IPR035655">
    <property type="entry name" value="U5-116kDa_C"/>
</dbReference>
<organism evidence="9 10">
    <name type="scientific">Stentor coeruleus</name>
    <dbReference type="NCBI Taxonomy" id="5963"/>
    <lineage>
        <taxon>Eukaryota</taxon>
        <taxon>Sar</taxon>
        <taxon>Alveolata</taxon>
        <taxon>Ciliophora</taxon>
        <taxon>Postciliodesmatophora</taxon>
        <taxon>Heterotrichea</taxon>
        <taxon>Heterotrichida</taxon>
        <taxon>Stentoridae</taxon>
        <taxon>Stentor</taxon>
    </lineage>
</organism>
<dbReference type="InterPro" id="IPR000795">
    <property type="entry name" value="T_Tr_GTP-bd_dom"/>
</dbReference>
<dbReference type="CDD" id="cd04167">
    <property type="entry name" value="Snu114p"/>
    <property type="match status" value="1"/>
</dbReference>
<dbReference type="NCBIfam" id="TIGR00231">
    <property type="entry name" value="small_GTP"/>
    <property type="match status" value="1"/>
</dbReference>
<dbReference type="Pfam" id="PF03764">
    <property type="entry name" value="EFG_IV"/>
    <property type="match status" value="1"/>
</dbReference>
<evidence type="ECO:0000256" key="6">
    <source>
        <dbReference type="ARBA" id="ARBA00023242"/>
    </source>
</evidence>
<dbReference type="SUPFAM" id="SSF54980">
    <property type="entry name" value="EF-G C-terminal domain-like"/>
    <property type="match status" value="2"/>
</dbReference>
<evidence type="ECO:0000256" key="1">
    <source>
        <dbReference type="ARBA" id="ARBA00004123"/>
    </source>
</evidence>
<dbReference type="FunFam" id="3.30.230.10:FF:000009">
    <property type="entry name" value="116 kDa U5 small nuclear ribonucleoprotein component"/>
    <property type="match status" value="1"/>
</dbReference>
<gene>
    <name evidence="9" type="ORF">SteCoe_31267</name>
</gene>
<dbReference type="InterPro" id="IPR014721">
    <property type="entry name" value="Ribsml_uS5_D2-typ_fold_subgr"/>
</dbReference>
<feature type="domain" description="Tr-type G" evidence="8">
    <location>
        <begin position="116"/>
        <end position="340"/>
    </location>
</feature>
<evidence type="ECO:0000256" key="3">
    <source>
        <dbReference type="ARBA" id="ARBA00022741"/>
    </source>
</evidence>
<dbReference type="Gene3D" id="3.30.70.870">
    <property type="entry name" value="Elongation Factor G (Translational Gtpase), domain 3"/>
    <property type="match status" value="1"/>
</dbReference>
<evidence type="ECO:0000256" key="7">
    <source>
        <dbReference type="SAM" id="MobiDB-lite"/>
    </source>
</evidence>
<comment type="caution">
    <text evidence="9">The sequence shown here is derived from an EMBL/GenBank/DDBJ whole genome shotgun (WGS) entry which is preliminary data.</text>
</comment>
<keyword evidence="4" id="KW-0342">GTP-binding</keyword>
<keyword evidence="2" id="KW-0507">mRNA processing</keyword>
<feature type="compositionally biased region" description="Low complexity" evidence="7">
    <location>
        <begin position="14"/>
        <end position="23"/>
    </location>
</feature>
<dbReference type="CDD" id="cd04098">
    <property type="entry name" value="eEF2_C_snRNP"/>
    <property type="match status" value="1"/>
</dbReference>
<dbReference type="PANTHER" id="PTHR42908:SF6">
    <property type="entry name" value="116 KDA U5 SMALL NUCLEAR RIBONUCLEOPROTEIN COMPONENT"/>
    <property type="match status" value="1"/>
</dbReference>
<sequence length="957" mass="108715">MDDDLFDEFGNYLGGQQSSPSGSESEESPQIPMESEDIVIDEPGHEVVLHEDKRYYPDLEQVYPEAETLIMEEDAQPISVPIVQPIIKKNFEKSERDIPETWYNTEFIHGLMQNPLRIRNIALIGHLHHGKTILADSLVEQAHKYFASDPDNPLKYLDSRKDEIQREISVKSSPISLVLQDKRDKSYLFNIIDTPGHPNFADEVSCSLALCDGVFLVVDVIEGVMINTDRLLRHALQLKIPIVVVLNKIDRFILELKLPPQDTYYKIKHTLDQLNSIVANYPHQKKFIPTSNNVVFASGLYGFVFDLTSMAEKYSRMQGQNFDTEEFAKRLWGNKYFDPKNRRFFAKPPEGKTHGDRSFIEFVMNPLYKILAYTASEEREGLEKVLNPLGVYLKKQWFEYNTKTLIKIVCRLFFEKPTILIDVAISNFPPPHESKKLENIYEGCQTGQVFSELTKSSKDGPCLVHITKQYHTSECDNFYLFGRVLSGTLTSGDTVTVLGEKFSPKDPEHKFQAIAEELFLYNTRYKVPLLSVPAGNFVLIQGIDCGLSKTCTLLSTNLVGAFEKALQVRHITSSIIKIALEPLNPAELPKMLEGLRKCSKSYPLLETKVYETGEHMIMGTGELYLDSVLHDLRNLYADIEIKLSDPSVALTETVIDTSSFKAFAQTPNGMNRISVIAEPLEAEIAKGIQSQELLIHDKNLPSIFEGKFNWDMLAANNVWAFGPDEHGPNVLINDILPYEIDPTLIHSKSSIVQGFQWACKEGPLCEEPLRGVKFRILECSLAKESLYKAAGQLIPTARRVCYSSFLVATPRLMEPYYLTEIQCTKDCIQAIYTLLQRRRGHVNSEEPIPGSPHYMLFASIPVIDSFGFETDLRTYTSGMAFCTSVFDQWALVPGDPLDKKIQIRPLEPSPAPHLARDFMLKTRRRKGLTEDITISKYFDSPELYEMAKQDQDLAPYF</sequence>
<dbReference type="SUPFAM" id="SSF54211">
    <property type="entry name" value="Ribosomal protein S5 domain 2-like"/>
    <property type="match status" value="1"/>
</dbReference>
<dbReference type="Pfam" id="PF00679">
    <property type="entry name" value="EFG_C"/>
    <property type="match status" value="1"/>
</dbReference>
<dbReference type="InterPro" id="IPR009000">
    <property type="entry name" value="Transl_B-barrel_sf"/>
</dbReference>
<dbReference type="EMBL" id="MPUH01001061">
    <property type="protein sequence ID" value="OMJ70706.1"/>
    <property type="molecule type" value="Genomic_DNA"/>
</dbReference>
<dbReference type="FunFam" id="3.30.70.870:FF:000002">
    <property type="entry name" value="Translation elongation factor 2"/>
    <property type="match status" value="1"/>
</dbReference>
<comment type="subcellular location">
    <subcellularLocation>
        <location evidence="1">Nucleus</location>
    </subcellularLocation>
</comment>
<dbReference type="Gene3D" id="3.30.230.10">
    <property type="match status" value="1"/>
</dbReference>
<dbReference type="Pfam" id="PF00009">
    <property type="entry name" value="GTP_EFTU"/>
    <property type="match status" value="1"/>
</dbReference>
<dbReference type="InterPro" id="IPR027417">
    <property type="entry name" value="P-loop_NTPase"/>
</dbReference>
<keyword evidence="3" id="KW-0547">Nucleotide-binding</keyword>
<dbReference type="Pfam" id="PF16004">
    <property type="entry name" value="EFTUD2"/>
    <property type="match status" value="1"/>
</dbReference>
<dbReference type="PANTHER" id="PTHR42908">
    <property type="entry name" value="TRANSLATION ELONGATION FACTOR-RELATED"/>
    <property type="match status" value="1"/>
</dbReference>
<feature type="region of interest" description="Disordered" evidence="7">
    <location>
        <begin position="1"/>
        <end position="32"/>
    </location>
</feature>
<dbReference type="SMART" id="SM00889">
    <property type="entry name" value="EFG_IV"/>
    <property type="match status" value="1"/>
</dbReference>
<keyword evidence="5" id="KW-0508">mRNA splicing</keyword>
<dbReference type="CDD" id="cd01683">
    <property type="entry name" value="EF2_IV_snRNP"/>
    <property type="match status" value="1"/>
</dbReference>
<dbReference type="GO" id="GO:0005829">
    <property type="term" value="C:cytosol"/>
    <property type="evidence" value="ECO:0007669"/>
    <property type="project" value="TreeGrafter"/>
</dbReference>
<dbReference type="FunFam" id="3.40.50.300:FF:000646">
    <property type="entry name" value="U5 small nuclear ribonucleoprotein component"/>
    <property type="match status" value="1"/>
</dbReference>
<dbReference type="InterPro" id="IPR035647">
    <property type="entry name" value="EFG_III/V"/>
</dbReference>
<dbReference type="GO" id="GO:0046540">
    <property type="term" value="C:U4/U6 x U5 tri-snRNP complex"/>
    <property type="evidence" value="ECO:0007669"/>
    <property type="project" value="TreeGrafter"/>
</dbReference>
<dbReference type="FunFam" id="2.40.30.10:FF:000029">
    <property type="entry name" value="116 kDa U5 small nuclear ribonucleoprotein component"/>
    <property type="match status" value="1"/>
</dbReference>
<evidence type="ECO:0000259" key="8">
    <source>
        <dbReference type="PROSITE" id="PS51722"/>
    </source>
</evidence>
<dbReference type="InterPro" id="IPR000640">
    <property type="entry name" value="EFG_V-like"/>
</dbReference>
<dbReference type="SUPFAM" id="SSF50447">
    <property type="entry name" value="Translation proteins"/>
    <property type="match status" value="1"/>
</dbReference>